<organism evidence="1 2">
    <name type="scientific">Paenibacillus puldeungensis</name>
    <dbReference type="NCBI Taxonomy" id="696536"/>
    <lineage>
        <taxon>Bacteria</taxon>
        <taxon>Bacillati</taxon>
        <taxon>Bacillota</taxon>
        <taxon>Bacilli</taxon>
        <taxon>Bacillales</taxon>
        <taxon>Paenibacillaceae</taxon>
        <taxon>Paenibacillus</taxon>
    </lineage>
</organism>
<name>A0ABW3RQH6_9BACL</name>
<dbReference type="Proteomes" id="UP001597262">
    <property type="component" value="Unassembled WGS sequence"/>
</dbReference>
<dbReference type="EMBL" id="JBHTLM010000001">
    <property type="protein sequence ID" value="MFD1174718.1"/>
    <property type="molecule type" value="Genomic_DNA"/>
</dbReference>
<proteinExistence type="predicted"/>
<gene>
    <name evidence="1" type="ORF">ACFQ3W_00140</name>
</gene>
<dbReference type="InterPro" id="IPR012467">
    <property type="entry name" value="DUF1684"/>
</dbReference>
<evidence type="ECO:0000313" key="1">
    <source>
        <dbReference type="EMBL" id="MFD1174718.1"/>
    </source>
</evidence>
<evidence type="ECO:0000313" key="2">
    <source>
        <dbReference type="Proteomes" id="UP001597262"/>
    </source>
</evidence>
<dbReference type="Pfam" id="PF07920">
    <property type="entry name" value="DUF1684"/>
    <property type="match status" value="1"/>
</dbReference>
<accession>A0ABW3RQH6</accession>
<keyword evidence="2" id="KW-1185">Reference proteome</keyword>
<dbReference type="PANTHER" id="PTHR41913">
    <property type="entry name" value="DUF1684 DOMAIN-CONTAINING PROTEIN"/>
    <property type="match status" value="1"/>
</dbReference>
<reference evidence="2" key="1">
    <citation type="journal article" date="2019" name="Int. J. Syst. Evol. Microbiol.">
        <title>The Global Catalogue of Microorganisms (GCM) 10K type strain sequencing project: providing services to taxonomists for standard genome sequencing and annotation.</title>
        <authorList>
            <consortium name="The Broad Institute Genomics Platform"/>
            <consortium name="The Broad Institute Genome Sequencing Center for Infectious Disease"/>
            <person name="Wu L."/>
            <person name="Ma J."/>
        </authorList>
    </citation>
    <scope>NUCLEOTIDE SEQUENCE [LARGE SCALE GENOMIC DNA]</scope>
    <source>
        <strain evidence="2">CCUG 59189</strain>
    </source>
</reference>
<dbReference type="RefSeq" id="WP_379315399.1">
    <property type="nucleotide sequence ID" value="NZ_JBHTLM010000001.1"/>
</dbReference>
<comment type="caution">
    <text evidence="1">The sequence shown here is derived from an EMBL/GenBank/DDBJ whole genome shotgun (WGS) entry which is preliminary data.</text>
</comment>
<dbReference type="PANTHER" id="PTHR41913:SF1">
    <property type="entry name" value="DUF1684 DOMAIN-CONTAINING PROTEIN"/>
    <property type="match status" value="1"/>
</dbReference>
<protein>
    <submittedName>
        <fullName evidence="1">DUF1684 domain-containing protein</fullName>
    </submittedName>
</protein>
<sequence length="265" mass="29456">MRDLQISDFTGWRQKRQQSVAGFQGDLTLVGLHRIEEPMHIKGIPGLWAPLAPETPGLTLTVAESDAITVDDQLVDGTVQLYVDRSVVRFSRTLTATATMQPGSPHLLAVWDDNADMLQAYQGISSFPYHPEWVIQAEFVAEAADRTMAFSHVDDTDGSLRYHKSPGDITFMKEGVSYRLTPFASDGSLLIIFGDRTNGDTTYGLGRMLLVHPEQDGSVTLDFNRSFLPPCAFSPYFNCPIPPANNRLPFEIDAGEKQTLFFKIK</sequence>